<comment type="subcellular location">
    <subcellularLocation>
        <location evidence="1">Nucleus inner membrane</location>
        <topology evidence="1">Multi-pass membrane protein</topology>
    </subcellularLocation>
</comment>
<dbReference type="SUPFAM" id="SSF54928">
    <property type="entry name" value="RNA-binding domain, RBD"/>
    <property type="match status" value="1"/>
</dbReference>
<accession>A0A1Q3F2B1</accession>
<evidence type="ECO:0000256" key="6">
    <source>
        <dbReference type="SAM" id="MobiDB-lite"/>
    </source>
</evidence>
<keyword evidence="2 7" id="KW-0812">Transmembrane</keyword>
<keyword evidence="5" id="KW-0539">Nucleus</keyword>
<reference evidence="9" key="1">
    <citation type="submission" date="2017-01" db="EMBL/GenBank/DDBJ databases">
        <title>A deep insight into the sialotranscriptome of adult male and female Cluex tarsalis mosquitoes.</title>
        <authorList>
            <person name="Ribeiro J.M."/>
            <person name="Moreira F."/>
            <person name="Bernard K.A."/>
            <person name="Calvo E."/>
        </authorList>
    </citation>
    <scope>NUCLEOTIDE SEQUENCE</scope>
    <source>
        <strain evidence="9">Kern County</strain>
        <tissue evidence="9">Salivary glands</tissue>
    </source>
</reference>
<dbReference type="SUPFAM" id="SSF63451">
    <property type="entry name" value="LEM domain"/>
    <property type="match status" value="1"/>
</dbReference>
<dbReference type="GO" id="GO:0030514">
    <property type="term" value="P:negative regulation of BMP signaling pathway"/>
    <property type="evidence" value="ECO:0007669"/>
    <property type="project" value="TreeGrafter"/>
</dbReference>
<dbReference type="GO" id="GO:0006998">
    <property type="term" value="P:nuclear envelope organization"/>
    <property type="evidence" value="ECO:0007669"/>
    <property type="project" value="TreeGrafter"/>
</dbReference>
<feature type="region of interest" description="Disordered" evidence="6">
    <location>
        <begin position="812"/>
        <end position="859"/>
    </location>
</feature>
<evidence type="ECO:0000256" key="1">
    <source>
        <dbReference type="ARBA" id="ARBA00004473"/>
    </source>
</evidence>
<evidence type="ECO:0000313" key="9">
    <source>
        <dbReference type="EMBL" id="JAV21693.1"/>
    </source>
</evidence>
<dbReference type="Gene3D" id="1.10.10.1180">
    <property type="entry name" value="MAN1, winged-helix domain"/>
    <property type="match status" value="1"/>
</dbReference>
<dbReference type="InterPro" id="IPR041885">
    <property type="entry name" value="MAN1_winged_helix_dom"/>
</dbReference>
<feature type="compositionally biased region" description="Polar residues" evidence="6">
    <location>
        <begin position="192"/>
        <end position="204"/>
    </location>
</feature>
<feature type="compositionally biased region" description="Low complexity" evidence="6">
    <location>
        <begin position="822"/>
        <end position="831"/>
    </location>
</feature>
<dbReference type="FunFam" id="1.10.720.40:FF:000001">
    <property type="entry name" value="LEM domain containing 2, isoform CRA_a"/>
    <property type="match status" value="1"/>
</dbReference>
<dbReference type="Gene3D" id="1.10.720.40">
    <property type="match status" value="1"/>
</dbReference>
<dbReference type="CDD" id="cd12934">
    <property type="entry name" value="LEM"/>
    <property type="match status" value="1"/>
</dbReference>
<protein>
    <submittedName>
        <fullName evidence="9">Putative transcriptional coactivator caper rrm superfamily</fullName>
    </submittedName>
</protein>
<keyword evidence="4 7" id="KW-0472">Membrane</keyword>
<feature type="transmembrane region" description="Helical" evidence="7">
    <location>
        <begin position="379"/>
        <end position="401"/>
    </location>
</feature>
<dbReference type="InterPro" id="IPR012677">
    <property type="entry name" value="Nucleotide-bd_a/b_plait_sf"/>
</dbReference>
<evidence type="ECO:0000259" key="8">
    <source>
        <dbReference type="PROSITE" id="PS50954"/>
    </source>
</evidence>
<dbReference type="GO" id="GO:0005637">
    <property type="term" value="C:nuclear inner membrane"/>
    <property type="evidence" value="ECO:0007669"/>
    <property type="project" value="UniProtKB-SubCell"/>
</dbReference>
<feature type="compositionally biased region" description="Low complexity" evidence="6">
    <location>
        <begin position="238"/>
        <end position="256"/>
    </location>
</feature>
<feature type="compositionally biased region" description="Low complexity" evidence="6">
    <location>
        <begin position="208"/>
        <end position="226"/>
    </location>
</feature>
<evidence type="ECO:0000256" key="5">
    <source>
        <dbReference type="ARBA" id="ARBA00023242"/>
    </source>
</evidence>
<dbReference type="GO" id="GO:0031490">
    <property type="term" value="F:chromatin DNA binding"/>
    <property type="evidence" value="ECO:0007669"/>
    <property type="project" value="TreeGrafter"/>
</dbReference>
<feature type="compositionally biased region" description="Acidic residues" evidence="6">
    <location>
        <begin position="836"/>
        <end position="859"/>
    </location>
</feature>
<evidence type="ECO:0000256" key="3">
    <source>
        <dbReference type="ARBA" id="ARBA00022989"/>
    </source>
</evidence>
<dbReference type="PANTHER" id="PTHR13428">
    <property type="entry name" value="INNER NUCLEAR MEMBRANE PROTEIN MAN1 LEM DOMAIN CONTAINING PROTEIN"/>
    <property type="match status" value="1"/>
</dbReference>
<dbReference type="PROSITE" id="PS50954">
    <property type="entry name" value="LEM"/>
    <property type="match status" value="1"/>
</dbReference>
<feature type="compositionally biased region" description="Basic and acidic residues" evidence="6">
    <location>
        <begin position="47"/>
        <end position="57"/>
    </location>
</feature>
<dbReference type="InterPro" id="IPR003887">
    <property type="entry name" value="LEM_dom"/>
</dbReference>
<dbReference type="SMART" id="SM00540">
    <property type="entry name" value="LEM"/>
    <property type="match status" value="1"/>
</dbReference>
<keyword evidence="3 7" id="KW-1133">Transmembrane helix</keyword>
<dbReference type="PANTHER" id="PTHR13428:SF12">
    <property type="entry name" value="INNER NUCLEAR MEMBRANE PROTEIN MAN1"/>
    <property type="match status" value="1"/>
</dbReference>
<dbReference type="Gene3D" id="3.30.70.330">
    <property type="match status" value="1"/>
</dbReference>
<feature type="transmembrane region" description="Helical" evidence="7">
    <location>
        <begin position="556"/>
        <end position="577"/>
    </location>
</feature>
<dbReference type="InterPro" id="IPR052277">
    <property type="entry name" value="INM_ESCRT-Associated"/>
</dbReference>
<feature type="region of interest" description="Disordered" evidence="6">
    <location>
        <begin position="192"/>
        <end position="226"/>
    </location>
</feature>
<feature type="region of interest" description="Disordered" evidence="6">
    <location>
        <begin position="686"/>
        <end position="707"/>
    </location>
</feature>
<dbReference type="Pfam" id="PF03020">
    <property type="entry name" value="LEM"/>
    <property type="match status" value="1"/>
</dbReference>
<organism evidence="9">
    <name type="scientific">Culex tarsalis</name>
    <name type="common">Encephalitis mosquito</name>
    <dbReference type="NCBI Taxonomy" id="7177"/>
    <lineage>
        <taxon>Eukaryota</taxon>
        <taxon>Metazoa</taxon>
        <taxon>Ecdysozoa</taxon>
        <taxon>Arthropoda</taxon>
        <taxon>Hexapoda</taxon>
        <taxon>Insecta</taxon>
        <taxon>Pterygota</taxon>
        <taxon>Neoptera</taxon>
        <taxon>Endopterygota</taxon>
        <taxon>Diptera</taxon>
        <taxon>Nematocera</taxon>
        <taxon>Culicoidea</taxon>
        <taxon>Culicidae</taxon>
        <taxon>Culicinae</taxon>
        <taxon>Culicini</taxon>
        <taxon>Culex</taxon>
        <taxon>Culex</taxon>
    </lineage>
</organism>
<dbReference type="InterPro" id="IPR011015">
    <property type="entry name" value="LEM/LEM-like_dom_sf"/>
</dbReference>
<dbReference type="AlphaFoldDB" id="A0A1Q3F2B1"/>
<dbReference type="InterPro" id="IPR035979">
    <property type="entry name" value="RBD_domain_sf"/>
</dbReference>
<feature type="domain" description="LEM" evidence="8">
    <location>
        <begin position="5"/>
        <end position="49"/>
    </location>
</feature>
<feature type="compositionally biased region" description="Low complexity" evidence="6">
    <location>
        <begin position="104"/>
        <end position="140"/>
    </location>
</feature>
<feature type="region of interest" description="Disordered" evidence="6">
    <location>
        <begin position="238"/>
        <end position="257"/>
    </location>
</feature>
<dbReference type="EMBL" id="GFDL01013352">
    <property type="protein sequence ID" value="JAV21693.1"/>
    <property type="molecule type" value="Transcribed_RNA"/>
</dbReference>
<evidence type="ECO:0000256" key="2">
    <source>
        <dbReference type="ARBA" id="ARBA00022692"/>
    </source>
</evidence>
<name>A0A1Q3F2B1_CULTA</name>
<feature type="region of interest" description="Disordered" evidence="6">
    <location>
        <begin position="47"/>
        <end position="146"/>
    </location>
</feature>
<evidence type="ECO:0000256" key="7">
    <source>
        <dbReference type="SAM" id="Phobius"/>
    </source>
</evidence>
<dbReference type="FunFam" id="3.30.70.330:FF:000695">
    <property type="entry name" value="Blast:CCR4-NOT transcription complex subunit 11"/>
    <property type="match status" value="1"/>
</dbReference>
<sequence>MTSRMDNLDLLSDDELRLRLMQYGFQNLPITSNTRKLLIKKLRNHMESEKGKLRRETSYATRYSSGEESDGGAERRGSGRRSTATSATVNSRVTMPPPAARPVSSSKRTSAISSSSSPINNNNVNSYSNNNNNNHNKSLSPGSSRSSVYISPVIINDSEEEDYSAGLRTTGRAFGTSTPSPSALFRRTTTGAYSSTPQRNTANAGHTPPASLSSPYYSSSSSNHKSYLQRHTINNEAAANESSNSNGSASSDQSGSPFVSEYTKRLLQLRGETVSHESYNSAISSALAGAASTSSNPGGSNLNLNHSGAPISGNHFRSRYSVFPRYATTTDGGGGGAAINENDIVTHAVPGPEPPQIPLRVALGNLIAKLDEHYGFKQTFIPCALLCLFIAFLVFVAFMYMTISTDIASTLGTIDTRYDLCEGPAQDRSRCVVQSDIEPALELLKRVGTELKGRVEHSKCVDSSVTSYWMSADEEIRLAKEHDPSLLVPQAVKQLHTMEYLIGQNPQWRINHCDQDGNEIGFDEVLRRRPTKTNYFAILKPKLPFTCMLYNKFHTFFVIVGVLGLVGIIAYLVNYFLKFVLYVKQKRKDQVNALISEIIQAVSQAAASAGGGSESSDEGGLVVVNHLRDRLIAPDNRKSMESAWLEALQFLEQHESRIQFEVGNRGGEDFKMMRWTDSAPLPISTRSVPGGAKKWQSPAFDNTNKIPDPPTPCLKIRQMFDKYEVNDPNLRTIVQDAILEKVGTRCKIYDIQLDRSTCCVYVRCATAKDAGIVHDEINGWWFDNRLVSIKFLRLERYLARFPRALAGPACLKPSNRHNSSMPAAAGTAPGANPLEREDDEDGEPDEEEDELELDQELEC</sequence>
<evidence type="ECO:0000256" key="4">
    <source>
        <dbReference type="ARBA" id="ARBA00023136"/>
    </source>
</evidence>
<proteinExistence type="predicted"/>